<name>A0A645H8D7_9ZZZZ</name>
<evidence type="ECO:0008006" key="2">
    <source>
        <dbReference type="Google" id="ProtNLM"/>
    </source>
</evidence>
<organism evidence="1">
    <name type="scientific">bioreactor metagenome</name>
    <dbReference type="NCBI Taxonomy" id="1076179"/>
    <lineage>
        <taxon>unclassified sequences</taxon>
        <taxon>metagenomes</taxon>
        <taxon>ecological metagenomes</taxon>
    </lineage>
</organism>
<accession>A0A645H8D7</accession>
<protein>
    <recommendedName>
        <fullName evidence="2">NAD-specific glutamate dehydrogenase</fullName>
    </recommendedName>
</protein>
<comment type="caution">
    <text evidence="1">The sequence shown here is derived from an EMBL/GenBank/DDBJ whole genome shotgun (WGS) entry which is preliminary data.</text>
</comment>
<evidence type="ECO:0000313" key="1">
    <source>
        <dbReference type="EMBL" id="MPN32534.1"/>
    </source>
</evidence>
<gene>
    <name evidence="1" type="ORF">SDC9_180013</name>
</gene>
<dbReference type="EMBL" id="VSSQ01084605">
    <property type="protein sequence ID" value="MPN32534.1"/>
    <property type="molecule type" value="Genomic_DNA"/>
</dbReference>
<reference evidence="1" key="1">
    <citation type="submission" date="2019-08" db="EMBL/GenBank/DDBJ databases">
        <authorList>
            <person name="Kucharzyk K."/>
            <person name="Murdoch R.W."/>
            <person name="Higgins S."/>
            <person name="Loffler F."/>
        </authorList>
    </citation>
    <scope>NUCLEOTIDE SEQUENCE</scope>
</reference>
<sequence length="119" mass="12367">MFLQLDDLVAQQCGVFEIEELGGLLHLGGQVVDGFLALSGSQFVRGLLVGLLGAADFENIAHTLFDSLRRDAVFLVEFVLNAAAAIGLVDGGFHRAGDTIGVHDDLALGVSGGASDDLN</sequence>
<proteinExistence type="predicted"/>
<dbReference type="AlphaFoldDB" id="A0A645H8D7"/>